<organism evidence="4 5">
    <name type="scientific">Mycena venus</name>
    <dbReference type="NCBI Taxonomy" id="2733690"/>
    <lineage>
        <taxon>Eukaryota</taxon>
        <taxon>Fungi</taxon>
        <taxon>Dikarya</taxon>
        <taxon>Basidiomycota</taxon>
        <taxon>Agaricomycotina</taxon>
        <taxon>Agaricomycetes</taxon>
        <taxon>Agaricomycetidae</taxon>
        <taxon>Agaricales</taxon>
        <taxon>Marasmiineae</taxon>
        <taxon>Mycenaceae</taxon>
        <taxon>Mycena</taxon>
    </lineage>
</organism>
<feature type="region of interest" description="Disordered" evidence="1">
    <location>
        <begin position="359"/>
        <end position="396"/>
    </location>
</feature>
<dbReference type="EMBL" id="JACAZI010000041">
    <property type="protein sequence ID" value="KAF7326671.1"/>
    <property type="molecule type" value="Genomic_DNA"/>
</dbReference>
<accession>A0A8H6WRA5</accession>
<dbReference type="InterPro" id="IPR040898">
    <property type="entry name" value="CxC6"/>
</dbReference>
<evidence type="ECO:0000259" key="2">
    <source>
        <dbReference type="Pfam" id="PF18718"/>
    </source>
</evidence>
<evidence type="ECO:0008006" key="6">
    <source>
        <dbReference type="Google" id="ProtNLM"/>
    </source>
</evidence>
<dbReference type="InterPro" id="IPR041539">
    <property type="entry name" value="CxC5"/>
</dbReference>
<name>A0A8H6WRA5_9AGAR</name>
<feature type="compositionally biased region" description="Low complexity" evidence="1">
    <location>
        <begin position="363"/>
        <end position="392"/>
    </location>
</feature>
<dbReference type="Pfam" id="PF18721">
    <property type="entry name" value="CxC6"/>
    <property type="match status" value="1"/>
</dbReference>
<feature type="domain" description="CxC6 like cysteine cluster associated with KDZ" evidence="3">
    <location>
        <begin position="274"/>
        <end position="337"/>
    </location>
</feature>
<gene>
    <name evidence="4" type="ORF">MVEN_02604300</name>
</gene>
<dbReference type="AlphaFoldDB" id="A0A8H6WRA5"/>
<evidence type="ECO:0000313" key="5">
    <source>
        <dbReference type="Proteomes" id="UP000620124"/>
    </source>
</evidence>
<sequence>MPALAIDVLNRLVAHPKLAQTLQLQQIQRLLEFTRRIWPEIVGQTGVVPVVLPPQVVAFLSPVLRLPHDIIALSWLAFSDIAAAFQQDPIEPSLDDEFRLHANDHQIDCHTQYYPNYFVQQASNPAAMREYYNSAVPQFIHVTESSFVERQLCEYFEMQMAVTHSSAEGIARVYNLALGLSSIPNASRLMHQLDGELVLDAFFHNAVLRDKAAQHQVLSVPHHGDQRRRLDAALQERNTRMMGTGQEFWAHACNRCMKLYQGEDGNWYQITAGVHDGVTVRHLACSVHNCTEPLPSQKARFCSTHAHLKDVCYIRDCNSLTQPGFRTCTLESHCAHELGTIERHAAMFQLHNRLQKSGIPHVPKAGSSSASTTKSTVPSPAVAEKSSASASSMVKGKNSRSWTHNEQLFVRCCGVIISRVTFFGSEGVSGVAAFLKATFPPAYPGAIPSYIFYDNNCTFKKFLLSSGDHYFDNVGLPVDVWHFKCKHTERDVFCQFHCNPARFQELIGEDGNWIFNSSAAEQSNAWFGKFQSVVQEMNVLRYNFFLDEMIAIHNRWVVSELARTGQQPHILPANVLRGTHKSPLLS</sequence>
<dbReference type="Pfam" id="PF18718">
    <property type="entry name" value="CxC5"/>
    <property type="match status" value="1"/>
</dbReference>
<comment type="caution">
    <text evidence="4">The sequence shown here is derived from an EMBL/GenBank/DDBJ whole genome shotgun (WGS) entry which is preliminary data.</text>
</comment>
<reference evidence="4" key="1">
    <citation type="submission" date="2020-05" db="EMBL/GenBank/DDBJ databases">
        <title>Mycena genomes resolve the evolution of fungal bioluminescence.</title>
        <authorList>
            <person name="Tsai I.J."/>
        </authorList>
    </citation>
    <scope>NUCLEOTIDE SEQUENCE</scope>
    <source>
        <strain evidence="4">CCC161011</strain>
    </source>
</reference>
<feature type="domain" description="CxC5 like cysteine cluster associated with KDZ" evidence="2">
    <location>
        <begin position="108"/>
        <end position="177"/>
    </location>
</feature>
<protein>
    <recommendedName>
        <fullName evidence="6">CxC6 like cysteine cluster associated with KDZ domain-containing protein</fullName>
    </recommendedName>
</protein>
<dbReference type="OrthoDB" id="2501483at2759"/>
<keyword evidence="5" id="KW-1185">Reference proteome</keyword>
<evidence type="ECO:0000313" key="4">
    <source>
        <dbReference type="EMBL" id="KAF7326671.1"/>
    </source>
</evidence>
<proteinExistence type="predicted"/>
<evidence type="ECO:0000256" key="1">
    <source>
        <dbReference type="SAM" id="MobiDB-lite"/>
    </source>
</evidence>
<dbReference type="Proteomes" id="UP000620124">
    <property type="component" value="Unassembled WGS sequence"/>
</dbReference>
<evidence type="ECO:0000259" key="3">
    <source>
        <dbReference type="Pfam" id="PF18721"/>
    </source>
</evidence>